<evidence type="ECO:0000313" key="2">
    <source>
        <dbReference type="Proteomes" id="UP000765509"/>
    </source>
</evidence>
<name>A0A9Q3KD42_9BASI</name>
<dbReference type="SUPFAM" id="SSF56672">
    <property type="entry name" value="DNA/RNA polymerases"/>
    <property type="match status" value="1"/>
</dbReference>
<dbReference type="PANTHER" id="PTHR24559:SF444">
    <property type="entry name" value="REVERSE TRANSCRIPTASE DOMAIN-CONTAINING PROTEIN"/>
    <property type="match status" value="1"/>
</dbReference>
<comment type="caution">
    <text evidence="1">The sequence shown here is derived from an EMBL/GenBank/DDBJ whole genome shotgun (WGS) entry which is preliminary data.</text>
</comment>
<keyword evidence="2" id="KW-1185">Reference proteome</keyword>
<sequence length="168" mass="19460">MLRKNRQAFAIGDIPLGNIRGNDEKLYLNVERPDPPMLRRPPYPESLETRTEIEKHINQLLDMDVIRKIGHNAIVEITTPVLITCNDGKSILWGDFRALNSYTKADGYPICMIPYALDKLEKAKCTTKMDYMKVFHQNGVKPNSMKILRIIFHMGIYEYCQDETMIKV</sequence>
<dbReference type="AlphaFoldDB" id="A0A9Q3KD42"/>
<accession>A0A9Q3KD42</accession>
<dbReference type="InterPro" id="IPR043502">
    <property type="entry name" value="DNA/RNA_pol_sf"/>
</dbReference>
<reference evidence="1" key="1">
    <citation type="submission" date="2021-03" db="EMBL/GenBank/DDBJ databases">
        <title>Draft genome sequence of rust myrtle Austropuccinia psidii MF-1, a brazilian biotype.</title>
        <authorList>
            <person name="Quecine M.C."/>
            <person name="Pachon D.M.R."/>
            <person name="Bonatelli M.L."/>
            <person name="Correr F.H."/>
            <person name="Franceschini L.M."/>
            <person name="Leite T.F."/>
            <person name="Margarido G.R.A."/>
            <person name="Almeida C.A."/>
            <person name="Ferrarezi J.A."/>
            <person name="Labate C.A."/>
        </authorList>
    </citation>
    <scope>NUCLEOTIDE SEQUENCE</scope>
    <source>
        <strain evidence="1">MF-1</strain>
    </source>
</reference>
<proteinExistence type="predicted"/>
<dbReference type="PANTHER" id="PTHR24559">
    <property type="entry name" value="TRANSPOSON TY3-I GAG-POL POLYPROTEIN"/>
    <property type="match status" value="1"/>
</dbReference>
<dbReference type="Proteomes" id="UP000765509">
    <property type="component" value="Unassembled WGS sequence"/>
</dbReference>
<protein>
    <submittedName>
        <fullName evidence="1">Uncharacterized protein</fullName>
    </submittedName>
</protein>
<organism evidence="1 2">
    <name type="scientific">Austropuccinia psidii MF-1</name>
    <dbReference type="NCBI Taxonomy" id="1389203"/>
    <lineage>
        <taxon>Eukaryota</taxon>
        <taxon>Fungi</taxon>
        <taxon>Dikarya</taxon>
        <taxon>Basidiomycota</taxon>
        <taxon>Pucciniomycotina</taxon>
        <taxon>Pucciniomycetes</taxon>
        <taxon>Pucciniales</taxon>
        <taxon>Sphaerophragmiaceae</taxon>
        <taxon>Austropuccinia</taxon>
    </lineage>
</organism>
<evidence type="ECO:0000313" key="1">
    <source>
        <dbReference type="EMBL" id="MBW0579188.1"/>
    </source>
</evidence>
<gene>
    <name evidence="1" type="ORF">O181_118903</name>
</gene>
<dbReference type="Gene3D" id="3.10.10.10">
    <property type="entry name" value="HIV Type 1 Reverse Transcriptase, subunit A, domain 1"/>
    <property type="match status" value="1"/>
</dbReference>
<dbReference type="EMBL" id="AVOT02104483">
    <property type="protein sequence ID" value="MBW0579188.1"/>
    <property type="molecule type" value="Genomic_DNA"/>
</dbReference>
<dbReference type="InterPro" id="IPR053134">
    <property type="entry name" value="RNA-dir_DNA_polymerase"/>
</dbReference>